<sequence length="127" mass="13758">MHFMRFSPRAGLLATIFILFTSLIYAAPLPFGQSPHSLASTSCKDILVGVGHSSLHVPCTTHAKQPEGTIMKIESGSPVVDDHEIVSRDAVELVRRNGVLNAFRKVGRTIGKVARGAVKVVRKITKL</sequence>
<gene>
    <name evidence="2" type="ORF">BDN70DRAFT_936167</name>
</gene>
<keyword evidence="1" id="KW-0732">Signal</keyword>
<comment type="caution">
    <text evidence="2">The sequence shown here is derived from an EMBL/GenBank/DDBJ whole genome shotgun (WGS) entry which is preliminary data.</text>
</comment>
<feature type="chain" id="PRO_5040108667" description="Antifreeze protein" evidence="1">
    <location>
        <begin position="27"/>
        <end position="127"/>
    </location>
</feature>
<dbReference type="EMBL" id="MU155348">
    <property type="protein sequence ID" value="KAF9475085.1"/>
    <property type="molecule type" value="Genomic_DNA"/>
</dbReference>
<organism evidence="2 3">
    <name type="scientific">Pholiota conissans</name>
    <dbReference type="NCBI Taxonomy" id="109636"/>
    <lineage>
        <taxon>Eukaryota</taxon>
        <taxon>Fungi</taxon>
        <taxon>Dikarya</taxon>
        <taxon>Basidiomycota</taxon>
        <taxon>Agaricomycotina</taxon>
        <taxon>Agaricomycetes</taxon>
        <taxon>Agaricomycetidae</taxon>
        <taxon>Agaricales</taxon>
        <taxon>Agaricineae</taxon>
        <taxon>Strophariaceae</taxon>
        <taxon>Pholiota</taxon>
    </lineage>
</organism>
<proteinExistence type="predicted"/>
<reference evidence="2" key="1">
    <citation type="submission" date="2020-11" db="EMBL/GenBank/DDBJ databases">
        <authorList>
            <consortium name="DOE Joint Genome Institute"/>
            <person name="Ahrendt S."/>
            <person name="Riley R."/>
            <person name="Andreopoulos W."/>
            <person name="Labutti K."/>
            <person name="Pangilinan J."/>
            <person name="Ruiz-Duenas F.J."/>
            <person name="Barrasa J.M."/>
            <person name="Sanchez-Garcia M."/>
            <person name="Camarero S."/>
            <person name="Miyauchi S."/>
            <person name="Serrano A."/>
            <person name="Linde D."/>
            <person name="Babiker R."/>
            <person name="Drula E."/>
            <person name="Ayuso-Fernandez I."/>
            <person name="Pacheco R."/>
            <person name="Padilla G."/>
            <person name="Ferreira P."/>
            <person name="Barriuso J."/>
            <person name="Kellner H."/>
            <person name="Castanera R."/>
            <person name="Alfaro M."/>
            <person name="Ramirez L."/>
            <person name="Pisabarro A.G."/>
            <person name="Kuo A."/>
            <person name="Tritt A."/>
            <person name="Lipzen A."/>
            <person name="He G."/>
            <person name="Yan M."/>
            <person name="Ng V."/>
            <person name="Cullen D."/>
            <person name="Martin F."/>
            <person name="Rosso M.-N."/>
            <person name="Henrissat B."/>
            <person name="Hibbett D."/>
            <person name="Martinez A.T."/>
            <person name="Grigoriev I.V."/>
        </authorList>
    </citation>
    <scope>NUCLEOTIDE SEQUENCE</scope>
    <source>
        <strain evidence="2">CIRM-BRFM 674</strain>
    </source>
</reference>
<name>A0A9P5YWB2_9AGAR</name>
<dbReference type="AlphaFoldDB" id="A0A9P5YWB2"/>
<feature type="signal peptide" evidence="1">
    <location>
        <begin position="1"/>
        <end position="26"/>
    </location>
</feature>
<evidence type="ECO:0000313" key="2">
    <source>
        <dbReference type="EMBL" id="KAF9475085.1"/>
    </source>
</evidence>
<dbReference type="Proteomes" id="UP000807469">
    <property type="component" value="Unassembled WGS sequence"/>
</dbReference>
<keyword evidence="3" id="KW-1185">Reference proteome</keyword>
<evidence type="ECO:0000256" key="1">
    <source>
        <dbReference type="SAM" id="SignalP"/>
    </source>
</evidence>
<protein>
    <recommendedName>
        <fullName evidence="4">Antifreeze protein</fullName>
    </recommendedName>
</protein>
<evidence type="ECO:0008006" key="4">
    <source>
        <dbReference type="Google" id="ProtNLM"/>
    </source>
</evidence>
<accession>A0A9P5YWB2</accession>
<evidence type="ECO:0000313" key="3">
    <source>
        <dbReference type="Proteomes" id="UP000807469"/>
    </source>
</evidence>